<dbReference type="SUPFAM" id="SSF52374">
    <property type="entry name" value="Nucleotidylyl transferase"/>
    <property type="match status" value="1"/>
</dbReference>
<keyword evidence="6 11" id="KW-0548">Nucleotidyltransferase</keyword>
<dbReference type="GO" id="GO:0005524">
    <property type="term" value="F:ATP binding"/>
    <property type="evidence" value="ECO:0007669"/>
    <property type="project" value="UniProtKB-KW"/>
</dbReference>
<feature type="domain" description="Cytidyltransferase-like" evidence="12">
    <location>
        <begin position="6"/>
        <end position="174"/>
    </location>
</feature>
<keyword evidence="8 11" id="KW-0067">ATP-binding</keyword>
<dbReference type="HAMAP" id="MF_00244">
    <property type="entry name" value="NaMN_adenylyltr"/>
    <property type="match status" value="1"/>
</dbReference>
<dbReference type="InterPro" id="IPR005248">
    <property type="entry name" value="NadD/NMNAT"/>
</dbReference>
<dbReference type="EC" id="2.7.7.18" evidence="11"/>
<accession>A0A9X4JU11</accession>
<comment type="pathway">
    <text evidence="2 11">Cofactor biosynthesis; NAD(+) biosynthesis; deamido-NAD(+) from nicotinate D-ribonucleotide: step 1/1.</text>
</comment>
<proteinExistence type="inferred from homology"/>
<organism evidence="13 14">
    <name type="scientific">Pelotomaculum isophthalicicum JI</name>
    <dbReference type="NCBI Taxonomy" id="947010"/>
    <lineage>
        <taxon>Bacteria</taxon>
        <taxon>Bacillati</taxon>
        <taxon>Bacillota</taxon>
        <taxon>Clostridia</taxon>
        <taxon>Eubacteriales</taxon>
        <taxon>Desulfotomaculaceae</taxon>
        <taxon>Pelotomaculum</taxon>
    </lineage>
</organism>
<evidence type="ECO:0000256" key="8">
    <source>
        <dbReference type="ARBA" id="ARBA00022840"/>
    </source>
</evidence>
<reference evidence="13" key="1">
    <citation type="submission" date="2022-02" db="EMBL/GenBank/DDBJ databases">
        <authorList>
            <person name="Leng L."/>
        </authorList>
    </citation>
    <scope>NUCLEOTIDE SEQUENCE</scope>
    <source>
        <strain evidence="13">JI</strain>
    </source>
</reference>
<comment type="similarity">
    <text evidence="3 11">Belongs to the NadD family.</text>
</comment>
<evidence type="ECO:0000313" key="14">
    <source>
        <dbReference type="Proteomes" id="UP001154312"/>
    </source>
</evidence>
<evidence type="ECO:0000256" key="10">
    <source>
        <dbReference type="ARBA" id="ARBA00048721"/>
    </source>
</evidence>
<sequence>MFKLGVMGGTFDPIHNGHLVAAEGARDELALDKVVFVPAGKPPHKPGHDIADPRDRYIMTGLAIASNEFFEVSSIEIERPGPSYTVDTIQSLMDRYPGAEIYFITGADAILDIITWKNFEKLLSLCFFVAASRPGYPLDKLRQKVSAFIEYPERKILSMEIPALAISSTDIRRRVLAGKTIKYLLPEPVEDYIARHKLYRR</sequence>
<dbReference type="EMBL" id="JAKOAV010000012">
    <property type="protein sequence ID" value="MDF9408320.1"/>
    <property type="molecule type" value="Genomic_DNA"/>
</dbReference>
<evidence type="ECO:0000313" key="13">
    <source>
        <dbReference type="EMBL" id="MDF9408320.1"/>
    </source>
</evidence>
<evidence type="ECO:0000256" key="7">
    <source>
        <dbReference type="ARBA" id="ARBA00022741"/>
    </source>
</evidence>
<comment type="function">
    <text evidence="1 11">Catalyzes the reversible adenylation of nicotinate mononucleotide (NaMN) to nicotinic acid adenine dinucleotide (NaAD).</text>
</comment>
<evidence type="ECO:0000256" key="11">
    <source>
        <dbReference type="HAMAP-Rule" id="MF_00244"/>
    </source>
</evidence>
<evidence type="ECO:0000256" key="9">
    <source>
        <dbReference type="ARBA" id="ARBA00023027"/>
    </source>
</evidence>
<evidence type="ECO:0000256" key="2">
    <source>
        <dbReference type="ARBA" id="ARBA00005019"/>
    </source>
</evidence>
<name>A0A9X4JU11_9FIRM</name>
<evidence type="ECO:0000256" key="6">
    <source>
        <dbReference type="ARBA" id="ARBA00022695"/>
    </source>
</evidence>
<protein>
    <recommendedName>
        <fullName evidence="11">Probable nicotinate-nucleotide adenylyltransferase</fullName>
        <ecNumber evidence="11">2.7.7.18</ecNumber>
    </recommendedName>
    <alternativeName>
        <fullName evidence="11">Deamido-NAD(+) diphosphorylase</fullName>
    </alternativeName>
    <alternativeName>
        <fullName evidence="11">Deamido-NAD(+) pyrophosphorylase</fullName>
    </alternativeName>
    <alternativeName>
        <fullName evidence="11">Nicotinate mononucleotide adenylyltransferase</fullName>
        <shortName evidence="11">NaMN adenylyltransferase</shortName>
    </alternativeName>
</protein>
<dbReference type="RefSeq" id="WP_277443625.1">
    <property type="nucleotide sequence ID" value="NZ_JAKOAV010000012.1"/>
</dbReference>
<dbReference type="CDD" id="cd02165">
    <property type="entry name" value="NMNAT"/>
    <property type="match status" value="1"/>
</dbReference>
<gene>
    <name evidence="11 13" type="primary">nadD</name>
    <name evidence="13" type="ORF">L7E55_08115</name>
</gene>
<dbReference type="InterPro" id="IPR014729">
    <property type="entry name" value="Rossmann-like_a/b/a_fold"/>
</dbReference>
<dbReference type="InterPro" id="IPR004821">
    <property type="entry name" value="Cyt_trans-like"/>
</dbReference>
<comment type="catalytic activity">
    <reaction evidence="10 11">
        <text>nicotinate beta-D-ribonucleotide + ATP + H(+) = deamido-NAD(+) + diphosphate</text>
        <dbReference type="Rhea" id="RHEA:22860"/>
        <dbReference type="ChEBI" id="CHEBI:15378"/>
        <dbReference type="ChEBI" id="CHEBI:30616"/>
        <dbReference type="ChEBI" id="CHEBI:33019"/>
        <dbReference type="ChEBI" id="CHEBI:57502"/>
        <dbReference type="ChEBI" id="CHEBI:58437"/>
        <dbReference type="EC" id="2.7.7.18"/>
    </reaction>
</comment>
<comment type="caution">
    <text evidence="13">The sequence shown here is derived from an EMBL/GenBank/DDBJ whole genome shotgun (WGS) entry which is preliminary data.</text>
</comment>
<keyword evidence="14" id="KW-1185">Reference proteome</keyword>
<evidence type="ECO:0000256" key="4">
    <source>
        <dbReference type="ARBA" id="ARBA00022642"/>
    </source>
</evidence>
<dbReference type="PANTHER" id="PTHR39321">
    <property type="entry name" value="NICOTINATE-NUCLEOTIDE ADENYLYLTRANSFERASE-RELATED"/>
    <property type="match status" value="1"/>
</dbReference>
<dbReference type="GO" id="GO:0004515">
    <property type="term" value="F:nicotinate-nucleotide adenylyltransferase activity"/>
    <property type="evidence" value="ECO:0007669"/>
    <property type="project" value="UniProtKB-UniRule"/>
</dbReference>
<dbReference type="NCBIfam" id="TIGR00125">
    <property type="entry name" value="cyt_tran_rel"/>
    <property type="match status" value="1"/>
</dbReference>
<dbReference type="AlphaFoldDB" id="A0A9X4JU11"/>
<evidence type="ECO:0000256" key="3">
    <source>
        <dbReference type="ARBA" id="ARBA00009014"/>
    </source>
</evidence>
<dbReference type="NCBIfam" id="NF000840">
    <property type="entry name" value="PRK00071.1-3"/>
    <property type="match status" value="1"/>
</dbReference>
<dbReference type="Gene3D" id="3.40.50.620">
    <property type="entry name" value="HUPs"/>
    <property type="match status" value="1"/>
</dbReference>
<dbReference type="PANTHER" id="PTHR39321:SF3">
    <property type="entry name" value="PHOSPHOPANTETHEINE ADENYLYLTRANSFERASE"/>
    <property type="match status" value="1"/>
</dbReference>
<keyword evidence="4 11" id="KW-0662">Pyridine nucleotide biosynthesis</keyword>
<keyword evidence="5 11" id="KW-0808">Transferase</keyword>
<dbReference type="NCBIfam" id="TIGR00482">
    <property type="entry name" value="nicotinate (nicotinamide) nucleotide adenylyltransferase"/>
    <property type="match status" value="1"/>
</dbReference>
<dbReference type="Pfam" id="PF01467">
    <property type="entry name" value="CTP_transf_like"/>
    <property type="match status" value="1"/>
</dbReference>
<evidence type="ECO:0000256" key="5">
    <source>
        <dbReference type="ARBA" id="ARBA00022679"/>
    </source>
</evidence>
<evidence type="ECO:0000259" key="12">
    <source>
        <dbReference type="Pfam" id="PF01467"/>
    </source>
</evidence>
<dbReference type="GO" id="GO:0009435">
    <property type="term" value="P:NAD+ biosynthetic process"/>
    <property type="evidence" value="ECO:0007669"/>
    <property type="project" value="UniProtKB-UniRule"/>
</dbReference>
<dbReference type="Proteomes" id="UP001154312">
    <property type="component" value="Unassembled WGS sequence"/>
</dbReference>
<keyword evidence="7 11" id="KW-0547">Nucleotide-binding</keyword>
<evidence type="ECO:0000256" key="1">
    <source>
        <dbReference type="ARBA" id="ARBA00002324"/>
    </source>
</evidence>
<keyword evidence="9 11" id="KW-0520">NAD</keyword>
<dbReference type="FunFam" id="3.40.50.620:FF:000039">
    <property type="entry name" value="Probable nicotinate-nucleotide adenylyltransferase"/>
    <property type="match status" value="1"/>
</dbReference>